<evidence type="ECO:0000256" key="8">
    <source>
        <dbReference type="SAM" id="MobiDB-lite"/>
    </source>
</evidence>
<reference evidence="10 11" key="1">
    <citation type="submission" date="2017-06" db="EMBL/GenBank/DDBJ databases">
        <title>Comparative genomic analysis of Ambrosia Fusariam Clade fungi.</title>
        <authorList>
            <person name="Stajich J.E."/>
            <person name="Carrillo J."/>
            <person name="Kijimoto T."/>
            <person name="Eskalen A."/>
            <person name="O'Donnell K."/>
            <person name="Kasson M."/>
        </authorList>
    </citation>
    <scope>NUCLEOTIDE SEQUENCE [LARGE SCALE GENOMIC DNA]</scope>
    <source>
        <strain evidence="10 11">NRRL62584</strain>
    </source>
</reference>
<feature type="compositionally biased region" description="Polar residues" evidence="8">
    <location>
        <begin position="239"/>
        <end position="249"/>
    </location>
</feature>
<dbReference type="GO" id="GO:0003677">
    <property type="term" value="F:DNA binding"/>
    <property type="evidence" value="ECO:0007669"/>
    <property type="project" value="UniProtKB-KW"/>
</dbReference>
<dbReference type="EMBL" id="NKCI01000113">
    <property type="protein sequence ID" value="RSL54258.1"/>
    <property type="molecule type" value="Genomic_DNA"/>
</dbReference>
<evidence type="ECO:0000313" key="11">
    <source>
        <dbReference type="Proteomes" id="UP000288168"/>
    </source>
</evidence>
<dbReference type="OrthoDB" id="4161332at2759"/>
<evidence type="ECO:0000256" key="2">
    <source>
        <dbReference type="ARBA" id="ARBA00022723"/>
    </source>
</evidence>
<dbReference type="SMART" id="SM00906">
    <property type="entry name" value="Fungal_trans"/>
    <property type="match status" value="1"/>
</dbReference>
<keyword evidence="4" id="KW-0805">Transcription regulation</keyword>
<dbReference type="Gene3D" id="4.10.240.10">
    <property type="entry name" value="Zn(2)-C6 fungal-type DNA-binding domain"/>
    <property type="match status" value="1"/>
</dbReference>
<dbReference type="SMART" id="SM00066">
    <property type="entry name" value="GAL4"/>
    <property type="match status" value="1"/>
</dbReference>
<keyword evidence="3" id="KW-0862">Zinc</keyword>
<dbReference type="CDD" id="cd12148">
    <property type="entry name" value="fungal_TF_MHR"/>
    <property type="match status" value="1"/>
</dbReference>
<dbReference type="GO" id="GO:0008270">
    <property type="term" value="F:zinc ion binding"/>
    <property type="evidence" value="ECO:0007669"/>
    <property type="project" value="InterPro"/>
</dbReference>
<name>A0A428PMI6_9HYPO</name>
<dbReference type="PROSITE" id="PS00463">
    <property type="entry name" value="ZN2_CY6_FUNGAL_1"/>
    <property type="match status" value="1"/>
</dbReference>
<evidence type="ECO:0000256" key="5">
    <source>
        <dbReference type="ARBA" id="ARBA00023125"/>
    </source>
</evidence>
<feature type="compositionally biased region" description="Polar residues" evidence="8">
    <location>
        <begin position="40"/>
        <end position="50"/>
    </location>
</feature>
<dbReference type="PANTHER" id="PTHR31313">
    <property type="entry name" value="TY1 ENHANCER ACTIVATOR"/>
    <property type="match status" value="1"/>
</dbReference>
<comment type="caution">
    <text evidence="10">The sequence shown here is derived from an EMBL/GenBank/DDBJ whole genome shotgun (WGS) entry which is preliminary data.</text>
</comment>
<dbReference type="Pfam" id="PF00172">
    <property type="entry name" value="Zn_clus"/>
    <property type="match status" value="1"/>
</dbReference>
<dbReference type="STRING" id="1325734.A0A428PMI6"/>
<feature type="domain" description="Zn(2)-C6 fungal-type" evidence="9">
    <location>
        <begin position="115"/>
        <end position="145"/>
    </location>
</feature>
<evidence type="ECO:0000256" key="3">
    <source>
        <dbReference type="ARBA" id="ARBA00022833"/>
    </source>
</evidence>
<proteinExistence type="predicted"/>
<sequence>MARHPTYRPTLTEITGDRCRSPAIHIRSISMAERLTNISLKPTQRLNTTRFLPASSPSPSPPSARADLSPPPTKSAPAAHKRRSQMTGPNKIVKRTGRDSRGVSRPSSGGALCKTCTPCRQKKVRCDGARPQCIECSTNNLACVYPHDARREPRPSRARVQSLEATIATMLDHMKAAGILTPEMQAAWTAELMDADHPSRASQDYTTHGLSRLASTAAIASPLPTPTASTAAQEMGASFLSSPPRSSVGPTDGETKPRLDSFNTILSRTNAPVDSTELAPAKLVPRPISNDGNGDGTGLSPSEARVAGVFHENGYVSAVHGLASIMNPTSRAQHRENINTMTRKGDDAISASKARLISNAALQRQREARMFRNPRDLMDLDGVDPELAKHLLDLHFNRQHYAYLISYRPAIMDSLASGGGPFANKLLLNAIFYSTSLYSDRLCLRADRDDPQTVGRRFYDRFRELLVDELDKPSIPSALALLLTSVSLVSQGRPSAGWSLSGTAHRMIIDLGCHLMLGPDYESTGGVTTERVLRRDLEQEMRKRLYWAAFTTDATQALYLGRPCMFASAQARVPLQLLDTFEELEEWEPYVDPKSPASAPPPYGRQPAHAVSTFSSLVRILQISTRINDLYGIQCVKYTTEYLNNKKESIEREFEKWQNSLPSHLRFDPDDTTTITPPPHQITPHTTFHALTILLHRAFLEEGHLRRHTDESSKRRGEEACIQSALMIQKLVRRYRESFTLRRAPFLLSYAVYSAVIVILRQERHERGQFTEPISFFWTCLSELQLGCNFGLKKPLSVLQDMVREFQTSLKESSSTGPEQGPHPAGLDESFFFPLAMTPSAPGLAPTTTASTGTYVPSDYIPHMDHFDPAFGTSPGLLDFLNDQEKDISQDALYGLFAPSQPFP</sequence>
<dbReference type="PANTHER" id="PTHR31313:SF86">
    <property type="entry name" value="ZN(2)-C6 FUNGAL-TYPE DOMAIN-CONTAINING PROTEIN"/>
    <property type="match status" value="1"/>
</dbReference>
<dbReference type="GO" id="GO:0005634">
    <property type="term" value="C:nucleus"/>
    <property type="evidence" value="ECO:0007669"/>
    <property type="project" value="UniProtKB-SubCell"/>
</dbReference>
<dbReference type="PROSITE" id="PS50048">
    <property type="entry name" value="ZN2_CY6_FUNGAL_2"/>
    <property type="match status" value="1"/>
</dbReference>
<organism evidence="10 11">
    <name type="scientific">Fusarium duplospermum</name>
    <dbReference type="NCBI Taxonomy" id="1325734"/>
    <lineage>
        <taxon>Eukaryota</taxon>
        <taxon>Fungi</taxon>
        <taxon>Dikarya</taxon>
        <taxon>Ascomycota</taxon>
        <taxon>Pezizomycotina</taxon>
        <taxon>Sordariomycetes</taxon>
        <taxon>Hypocreomycetidae</taxon>
        <taxon>Hypocreales</taxon>
        <taxon>Nectriaceae</taxon>
        <taxon>Fusarium</taxon>
        <taxon>Fusarium solani species complex</taxon>
    </lineage>
</organism>
<evidence type="ECO:0000259" key="9">
    <source>
        <dbReference type="PROSITE" id="PS50048"/>
    </source>
</evidence>
<evidence type="ECO:0000256" key="7">
    <source>
        <dbReference type="ARBA" id="ARBA00023242"/>
    </source>
</evidence>
<dbReference type="GO" id="GO:0006351">
    <property type="term" value="P:DNA-templated transcription"/>
    <property type="evidence" value="ECO:0007669"/>
    <property type="project" value="InterPro"/>
</dbReference>
<dbReference type="InterPro" id="IPR051615">
    <property type="entry name" value="Transcr_Regulatory_Elem"/>
</dbReference>
<comment type="subcellular location">
    <subcellularLocation>
        <location evidence="1">Nucleus</location>
    </subcellularLocation>
</comment>
<dbReference type="InterPro" id="IPR001138">
    <property type="entry name" value="Zn2Cys6_DnaBD"/>
</dbReference>
<dbReference type="AlphaFoldDB" id="A0A428PMI6"/>
<feature type="region of interest" description="Disordered" evidence="8">
    <location>
        <begin position="238"/>
        <end position="259"/>
    </location>
</feature>
<dbReference type="InterPro" id="IPR007219">
    <property type="entry name" value="XnlR_reg_dom"/>
</dbReference>
<keyword evidence="5" id="KW-0238">DNA-binding</keyword>
<evidence type="ECO:0000256" key="6">
    <source>
        <dbReference type="ARBA" id="ARBA00023163"/>
    </source>
</evidence>
<keyword evidence="7" id="KW-0539">Nucleus</keyword>
<dbReference type="GO" id="GO:0000981">
    <property type="term" value="F:DNA-binding transcription factor activity, RNA polymerase II-specific"/>
    <property type="evidence" value="ECO:0007669"/>
    <property type="project" value="InterPro"/>
</dbReference>
<keyword evidence="11" id="KW-1185">Reference proteome</keyword>
<evidence type="ECO:0000256" key="1">
    <source>
        <dbReference type="ARBA" id="ARBA00004123"/>
    </source>
</evidence>
<dbReference type="SUPFAM" id="SSF57701">
    <property type="entry name" value="Zn2/Cys6 DNA-binding domain"/>
    <property type="match status" value="1"/>
</dbReference>
<dbReference type="InterPro" id="IPR036864">
    <property type="entry name" value="Zn2-C6_fun-type_DNA-bd_sf"/>
</dbReference>
<protein>
    <recommendedName>
        <fullName evidence="9">Zn(2)-C6 fungal-type domain-containing protein</fullName>
    </recommendedName>
</protein>
<accession>A0A428PMI6</accession>
<gene>
    <name evidence="10" type="ORF">CEP54_010001</name>
</gene>
<evidence type="ECO:0000313" key="10">
    <source>
        <dbReference type="EMBL" id="RSL54258.1"/>
    </source>
</evidence>
<keyword evidence="6" id="KW-0804">Transcription</keyword>
<evidence type="ECO:0000256" key="4">
    <source>
        <dbReference type="ARBA" id="ARBA00023015"/>
    </source>
</evidence>
<keyword evidence="2" id="KW-0479">Metal-binding</keyword>
<dbReference type="CDD" id="cd00067">
    <property type="entry name" value="GAL4"/>
    <property type="match status" value="1"/>
</dbReference>
<dbReference type="Proteomes" id="UP000288168">
    <property type="component" value="Unassembled WGS sequence"/>
</dbReference>
<dbReference type="Pfam" id="PF04082">
    <property type="entry name" value="Fungal_trans"/>
    <property type="match status" value="1"/>
</dbReference>
<feature type="region of interest" description="Disordered" evidence="8">
    <location>
        <begin position="40"/>
        <end position="109"/>
    </location>
</feature>